<dbReference type="EMBL" id="MRCB01000033">
    <property type="protein sequence ID" value="OKH20212.1"/>
    <property type="molecule type" value="Genomic_DNA"/>
</dbReference>
<reference evidence="1 2" key="1">
    <citation type="submission" date="2016-11" db="EMBL/GenBank/DDBJ databases">
        <title>Draft Genome Sequences of Nine Cyanobacterial Strains from Diverse Habitats.</title>
        <authorList>
            <person name="Zhu T."/>
            <person name="Hou S."/>
            <person name="Lu X."/>
            <person name="Hess W.R."/>
        </authorList>
    </citation>
    <scope>NUCLEOTIDE SEQUENCE [LARGE SCALE GENOMIC DNA]</scope>
    <source>
        <strain evidence="1 2">NIES-593</strain>
    </source>
</reference>
<evidence type="ECO:0000313" key="1">
    <source>
        <dbReference type="EMBL" id="OKH20212.1"/>
    </source>
</evidence>
<keyword evidence="2" id="KW-1185">Reference proteome</keyword>
<dbReference type="AlphaFoldDB" id="A0A1U7H9E3"/>
<organism evidence="1 2">
    <name type="scientific">Hydrococcus rivularis NIES-593</name>
    <dbReference type="NCBI Taxonomy" id="1921803"/>
    <lineage>
        <taxon>Bacteria</taxon>
        <taxon>Bacillati</taxon>
        <taxon>Cyanobacteriota</taxon>
        <taxon>Cyanophyceae</taxon>
        <taxon>Pleurocapsales</taxon>
        <taxon>Hydrococcaceae</taxon>
        <taxon>Hydrococcus</taxon>
    </lineage>
</organism>
<comment type="caution">
    <text evidence="1">The sequence shown here is derived from an EMBL/GenBank/DDBJ whole genome shotgun (WGS) entry which is preliminary data.</text>
</comment>
<proteinExistence type="predicted"/>
<protein>
    <submittedName>
        <fullName evidence="1">Uncharacterized protein</fullName>
    </submittedName>
</protein>
<gene>
    <name evidence="1" type="ORF">NIES593_19645</name>
</gene>
<sequence length="165" mass="18995">MYSDLEAIWQITLTRPHVIEIKNTGGFFQDRFRVIVNGIEILNQPIFCGYGSHSFILDDSLVEIRWFVNYFSGKIDSIVLRRDEIILAQYGSDRAVGKTFISNRDRAFLSNKNNERKKEKYDSERSEIIQITRGKNASKWRTSIYIIGTTTSGKKAGLFTKAVET</sequence>
<name>A0A1U7H9E3_9CYAN</name>
<dbReference type="RefSeq" id="WP_073601200.1">
    <property type="nucleotide sequence ID" value="NZ_MRCB01000033.1"/>
</dbReference>
<accession>A0A1U7H9E3</accession>
<dbReference type="Proteomes" id="UP000186868">
    <property type="component" value="Unassembled WGS sequence"/>
</dbReference>
<evidence type="ECO:0000313" key="2">
    <source>
        <dbReference type="Proteomes" id="UP000186868"/>
    </source>
</evidence>